<dbReference type="Gene3D" id="3.40.190.150">
    <property type="entry name" value="Bordetella uptake gene, domain 1"/>
    <property type="match status" value="1"/>
</dbReference>
<comment type="similarity">
    <text evidence="1">Belongs to the UPF0065 (bug) family.</text>
</comment>
<dbReference type="InterPro" id="IPR042100">
    <property type="entry name" value="Bug_dom1"/>
</dbReference>
<evidence type="ECO:0000256" key="1">
    <source>
        <dbReference type="ARBA" id="ARBA00006987"/>
    </source>
</evidence>
<comment type="caution">
    <text evidence="3">The sequence shown here is derived from an EMBL/GenBank/DDBJ whole genome shotgun (WGS) entry which is preliminary data.</text>
</comment>
<dbReference type="InterPro" id="IPR005064">
    <property type="entry name" value="BUG"/>
</dbReference>
<dbReference type="Pfam" id="PF03401">
    <property type="entry name" value="TctC"/>
    <property type="match status" value="1"/>
</dbReference>
<dbReference type="PANTHER" id="PTHR42928">
    <property type="entry name" value="TRICARBOXYLATE-BINDING PROTEIN"/>
    <property type="match status" value="1"/>
</dbReference>
<evidence type="ECO:0000313" key="4">
    <source>
        <dbReference type="Proteomes" id="UP000301751"/>
    </source>
</evidence>
<dbReference type="EMBL" id="BJCL01000007">
    <property type="protein sequence ID" value="GCL63775.1"/>
    <property type="molecule type" value="Genomic_DNA"/>
</dbReference>
<keyword evidence="4" id="KW-1185">Reference proteome</keyword>
<proteinExistence type="inferred from homology"/>
<dbReference type="Proteomes" id="UP000301751">
    <property type="component" value="Unassembled WGS sequence"/>
</dbReference>
<evidence type="ECO:0000256" key="2">
    <source>
        <dbReference type="SAM" id="SignalP"/>
    </source>
</evidence>
<dbReference type="PANTHER" id="PTHR42928:SF5">
    <property type="entry name" value="BLR1237 PROTEIN"/>
    <property type="match status" value="1"/>
</dbReference>
<sequence length="332" mass="34564">MRPMFQSPARRRWLGHALASLAALALPALSQAQAWPTAGPIRLVAVFPPGGSVDQVARILAPALQQQLGVSVIVENKGGASGAIGTGEVARGAADGSQFGVVFDTHGVNPALQPKLAFDTRRDLTTVALLGTSPMVISTHADQPYKSFTDVAAAAKAGGKGVAYGTIGNGSLGHLAVTLLAKGAGLELVHVPYKGGGPLMQDAIAGHVPLSIGSVFVAKPHIDSKRLRPLAVTTAQRHPSLPDVPTLAELGFRNFEAPAWWAVIAPAKMAPELVQRMNAEINKALQNPDVAARLAQQGISVNTGTPAQAQTFVDRQLETWGKVVRDNGITPD</sequence>
<dbReference type="SUPFAM" id="SSF53850">
    <property type="entry name" value="Periplasmic binding protein-like II"/>
    <property type="match status" value="1"/>
</dbReference>
<dbReference type="CDD" id="cd13578">
    <property type="entry name" value="PBP2_Bug27"/>
    <property type="match status" value="1"/>
</dbReference>
<protein>
    <recommendedName>
        <fullName evidence="5">MFS transporter</fullName>
    </recommendedName>
</protein>
<keyword evidence="2" id="KW-0732">Signal</keyword>
<reference evidence="4" key="1">
    <citation type="submission" date="2019-03" db="EMBL/GenBank/DDBJ databases">
        <title>Aquabacterium pictum sp.nov., the first bacteriochlorophyll a-containing freshwater bacterium in the genus Aquabacterium of the class Betaproteobacteria.</title>
        <authorList>
            <person name="Hirose S."/>
            <person name="Tank M."/>
            <person name="Hara E."/>
            <person name="Tamaki H."/>
            <person name="Takaichi S."/>
            <person name="Haruta S."/>
            <person name="Hanada S."/>
        </authorList>
    </citation>
    <scope>NUCLEOTIDE SEQUENCE [LARGE SCALE GENOMIC DNA]</scope>
    <source>
        <strain evidence="4">W35</strain>
    </source>
</reference>
<gene>
    <name evidence="3" type="ORF">AQPW35_28560</name>
</gene>
<evidence type="ECO:0000313" key="3">
    <source>
        <dbReference type="EMBL" id="GCL63775.1"/>
    </source>
</evidence>
<accession>A0A480AVG0</accession>
<feature type="signal peptide" evidence="2">
    <location>
        <begin position="1"/>
        <end position="34"/>
    </location>
</feature>
<name>A0A480AVG0_9BURK</name>
<evidence type="ECO:0008006" key="5">
    <source>
        <dbReference type="Google" id="ProtNLM"/>
    </source>
</evidence>
<dbReference type="PROSITE" id="PS51318">
    <property type="entry name" value="TAT"/>
    <property type="match status" value="1"/>
</dbReference>
<dbReference type="InterPro" id="IPR006311">
    <property type="entry name" value="TAT_signal"/>
</dbReference>
<feature type="chain" id="PRO_5019761181" description="MFS transporter" evidence="2">
    <location>
        <begin position="35"/>
        <end position="332"/>
    </location>
</feature>
<dbReference type="Gene3D" id="3.40.190.10">
    <property type="entry name" value="Periplasmic binding protein-like II"/>
    <property type="match status" value="1"/>
</dbReference>
<dbReference type="PIRSF" id="PIRSF017082">
    <property type="entry name" value="YflP"/>
    <property type="match status" value="1"/>
</dbReference>
<dbReference type="AlphaFoldDB" id="A0A480AVG0"/>
<organism evidence="3 4">
    <name type="scientific">Pseudaquabacterium pictum</name>
    <dbReference type="NCBI Taxonomy" id="2315236"/>
    <lineage>
        <taxon>Bacteria</taxon>
        <taxon>Pseudomonadati</taxon>
        <taxon>Pseudomonadota</taxon>
        <taxon>Betaproteobacteria</taxon>
        <taxon>Burkholderiales</taxon>
        <taxon>Sphaerotilaceae</taxon>
        <taxon>Pseudaquabacterium</taxon>
    </lineage>
</organism>